<feature type="compositionally biased region" description="Polar residues" evidence="1">
    <location>
        <begin position="75"/>
        <end position="89"/>
    </location>
</feature>
<keyword evidence="3" id="KW-1185">Reference proteome</keyword>
<dbReference type="AlphaFoldDB" id="A0AAD6C0U9"/>
<protein>
    <submittedName>
        <fullName evidence="2">Uncharacterized protein</fullName>
    </submittedName>
</protein>
<feature type="compositionally biased region" description="Pro residues" evidence="1">
    <location>
        <begin position="640"/>
        <end position="657"/>
    </location>
</feature>
<feature type="region of interest" description="Disordered" evidence="1">
    <location>
        <begin position="635"/>
        <end position="690"/>
    </location>
</feature>
<organism evidence="2 3">
    <name type="scientific">Penicillium daleae</name>
    <dbReference type="NCBI Taxonomy" id="63821"/>
    <lineage>
        <taxon>Eukaryota</taxon>
        <taxon>Fungi</taxon>
        <taxon>Dikarya</taxon>
        <taxon>Ascomycota</taxon>
        <taxon>Pezizomycotina</taxon>
        <taxon>Eurotiomycetes</taxon>
        <taxon>Eurotiomycetidae</taxon>
        <taxon>Eurotiales</taxon>
        <taxon>Aspergillaceae</taxon>
        <taxon>Penicillium</taxon>
    </lineage>
</organism>
<comment type="caution">
    <text evidence="2">The sequence shown here is derived from an EMBL/GenBank/DDBJ whole genome shotgun (WGS) entry which is preliminary data.</text>
</comment>
<dbReference type="GeneID" id="81603934"/>
<feature type="region of interest" description="Disordered" evidence="1">
    <location>
        <begin position="729"/>
        <end position="751"/>
    </location>
</feature>
<gene>
    <name evidence="2" type="ORF">N7458_010309</name>
</gene>
<feature type="compositionally biased region" description="Basic and acidic residues" evidence="1">
    <location>
        <begin position="291"/>
        <end position="300"/>
    </location>
</feature>
<sequence>MPGVEAMGASVDTPERPLLRSHKALPRRGIVVPQIDLVQPASPESNGTVTATPAPPLTPPGANQEDSMGEEQTPRKITSSRSENHSTGILTPRRPSKPPTPDVTPPRTTSIKRPTLNNTVHLSSSSRAESFQTACESISSDGDMETPVRSTSQSASQKAKNRTPSTSRKNARSGVRAKLTYTKETPPSASQPLSETEYETGFESFDGEWASIQDGSPTPLVEKLKPPESRNASNQKPKPDQDTLDVLHLDKSLMREKNLRDRVQNMHQVVESPSMERFREDIGWPSYDGPSHVEEAESRRLSGVSSTSTVEAMIIDSPKRAHRSLRHTEKRTSLRSASSPITRSERASMASNPDSQHRLVHKVARISEQDRRSISSDISFSTKTTASAPHTPADIIPVVVIPERRSSLKSGPNSHTSSKPGSQRSSRRPPPVSSDGSVNVPRQRPRTMSDSVSAKSRDMDSRGRLVGRPVIPPRSSSLSAPTSRNNSRATSLTSESLRSHTLAMDLEMQKRRDQQPVSPPRHNILGPNGYGKSLLEPPKLPGIMVSSTDDMATLRPPSLPYTQWSIPSSSPGPIEIREATAVSLFAHNNRSLLLVDQRVPLDQRAFPALEQGLSTHETNPQTPDNHVQSGEIYVESPLKNPRPPPKPPVSKPLPPLPAQDVATDSTKGNVGGLVRRWSSARRPRSARPRSDSFNAITRSLSMRSAKNRKAGIEMDSRLHPFWRPRGFWEDVPGSPKKERPSIQTPAEPGFVSNSLGLPQQRLIFEGPPALNRRSPEMKRFFNGLSSSARYHASHGSLVDHGGILRTGSPLYQNRYRALSRWGMRWRSLSLRNVRARIQRVRQRRDERKRASRRETLKQSIGGPVYVVSSATNGVVH</sequence>
<dbReference type="EMBL" id="JAPVEA010000008">
    <property type="protein sequence ID" value="KAJ5439311.1"/>
    <property type="molecule type" value="Genomic_DNA"/>
</dbReference>
<evidence type="ECO:0000313" key="3">
    <source>
        <dbReference type="Proteomes" id="UP001213681"/>
    </source>
</evidence>
<evidence type="ECO:0000313" key="2">
    <source>
        <dbReference type="EMBL" id="KAJ5439311.1"/>
    </source>
</evidence>
<feature type="compositionally biased region" description="Basic and acidic residues" evidence="1">
    <location>
        <begin position="365"/>
        <end position="374"/>
    </location>
</feature>
<feature type="compositionally biased region" description="Basic residues" evidence="1">
    <location>
        <begin position="678"/>
        <end position="687"/>
    </location>
</feature>
<reference evidence="2" key="2">
    <citation type="journal article" date="2023" name="IMA Fungus">
        <title>Comparative genomic study of the Penicillium genus elucidates a diverse pangenome and 15 lateral gene transfer events.</title>
        <authorList>
            <person name="Petersen C."/>
            <person name="Sorensen T."/>
            <person name="Nielsen M.R."/>
            <person name="Sondergaard T.E."/>
            <person name="Sorensen J.L."/>
            <person name="Fitzpatrick D.A."/>
            <person name="Frisvad J.C."/>
            <person name="Nielsen K.L."/>
        </authorList>
    </citation>
    <scope>NUCLEOTIDE SEQUENCE</scope>
    <source>
        <strain evidence="2">IBT 16125</strain>
    </source>
</reference>
<name>A0AAD6C0U9_9EURO</name>
<evidence type="ECO:0000256" key="1">
    <source>
        <dbReference type="SAM" id="MobiDB-lite"/>
    </source>
</evidence>
<feature type="compositionally biased region" description="Polar residues" evidence="1">
    <location>
        <begin position="182"/>
        <end position="194"/>
    </location>
</feature>
<proteinExistence type="predicted"/>
<feature type="region of interest" description="Disordered" evidence="1">
    <location>
        <begin position="1"/>
        <end position="244"/>
    </location>
</feature>
<dbReference type="RefSeq" id="XP_056762540.1">
    <property type="nucleotide sequence ID" value="XM_056913691.1"/>
</dbReference>
<dbReference type="Proteomes" id="UP001213681">
    <property type="component" value="Unassembled WGS sequence"/>
</dbReference>
<feature type="compositionally biased region" description="Polar residues" evidence="1">
    <location>
        <begin position="111"/>
        <end position="140"/>
    </location>
</feature>
<reference evidence="2" key="1">
    <citation type="submission" date="2022-12" db="EMBL/GenBank/DDBJ databases">
        <authorList>
            <person name="Petersen C."/>
        </authorList>
    </citation>
    <scope>NUCLEOTIDE SEQUENCE</scope>
    <source>
        <strain evidence="2">IBT 16125</strain>
    </source>
</reference>
<feature type="compositionally biased region" description="Polar residues" evidence="1">
    <location>
        <begin position="148"/>
        <end position="168"/>
    </location>
</feature>
<accession>A0AAD6C0U9</accession>
<feature type="region of interest" description="Disordered" evidence="1">
    <location>
        <begin position="289"/>
        <end position="537"/>
    </location>
</feature>
<feature type="compositionally biased region" description="Polar residues" evidence="1">
    <location>
        <begin position="474"/>
        <end position="496"/>
    </location>
</feature>